<organism evidence="1 2">
    <name type="scientific">Austropuccinia psidii MF-1</name>
    <dbReference type="NCBI Taxonomy" id="1389203"/>
    <lineage>
        <taxon>Eukaryota</taxon>
        <taxon>Fungi</taxon>
        <taxon>Dikarya</taxon>
        <taxon>Basidiomycota</taxon>
        <taxon>Pucciniomycotina</taxon>
        <taxon>Pucciniomycetes</taxon>
        <taxon>Pucciniales</taxon>
        <taxon>Sphaerophragmiaceae</taxon>
        <taxon>Austropuccinia</taxon>
    </lineage>
</organism>
<reference evidence="1" key="1">
    <citation type="submission" date="2021-03" db="EMBL/GenBank/DDBJ databases">
        <title>Draft genome sequence of rust myrtle Austropuccinia psidii MF-1, a brazilian biotype.</title>
        <authorList>
            <person name="Quecine M.C."/>
            <person name="Pachon D.M.R."/>
            <person name="Bonatelli M.L."/>
            <person name="Correr F.H."/>
            <person name="Franceschini L.M."/>
            <person name="Leite T.F."/>
            <person name="Margarido G.R.A."/>
            <person name="Almeida C.A."/>
            <person name="Ferrarezi J.A."/>
            <person name="Labate C.A."/>
        </authorList>
    </citation>
    <scope>NUCLEOTIDE SEQUENCE</scope>
    <source>
        <strain evidence="1">MF-1</strain>
    </source>
</reference>
<proteinExistence type="predicted"/>
<sequence length="144" mass="17080">MGERDKSLKGTYCINFLGRPVSNQEEPYEWQWKNHEFIQQPPNEDEERESNLENEYSHLYLHYLTFEALYENEAQEILCEDKYLSQIPGANLNKIKFLEILTEEGIKGNLSNKFWDKTFSMGILPRRGVYFSQSWAQRYLGLNG</sequence>
<accession>A0A9Q3FMY2</accession>
<comment type="caution">
    <text evidence="1">The sequence shown here is derived from an EMBL/GenBank/DDBJ whole genome shotgun (WGS) entry which is preliminary data.</text>
</comment>
<protein>
    <submittedName>
        <fullName evidence="1">Uncharacterized protein</fullName>
    </submittedName>
</protein>
<evidence type="ECO:0000313" key="1">
    <source>
        <dbReference type="EMBL" id="MBW0540182.1"/>
    </source>
</evidence>
<dbReference type="EMBL" id="AVOT02044816">
    <property type="protein sequence ID" value="MBW0540182.1"/>
    <property type="molecule type" value="Genomic_DNA"/>
</dbReference>
<dbReference type="Proteomes" id="UP000765509">
    <property type="component" value="Unassembled WGS sequence"/>
</dbReference>
<keyword evidence="2" id="KW-1185">Reference proteome</keyword>
<gene>
    <name evidence="1" type="ORF">O181_079897</name>
</gene>
<name>A0A9Q3FMY2_9BASI</name>
<dbReference type="AlphaFoldDB" id="A0A9Q3FMY2"/>
<evidence type="ECO:0000313" key="2">
    <source>
        <dbReference type="Proteomes" id="UP000765509"/>
    </source>
</evidence>